<dbReference type="GO" id="GO:0006071">
    <property type="term" value="P:glycerol metabolic process"/>
    <property type="evidence" value="ECO:0007669"/>
    <property type="project" value="TreeGrafter"/>
</dbReference>
<dbReference type="GO" id="GO:0005829">
    <property type="term" value="C:cytosol"/>
    <property type="evidence" value="ECO:0007669"/>
    <property type="project" value="TreeGrafter"/>
</dbReference>
<feature type="domain" description="Carbohydrate kinase FGGY C-terminal" evidence="9">
    <location>
        <begin position="253"/>
        <end position="441"/>
    </location>
</feature>
<proteinExistence type="inferred from homology"/>
<organism evidence="10 11">
    <name type="scientific">Mesotoga infera</name>
    <dbReference type="NCBI Taxonomy" id="1236046"/>
    <lineage>
        <taxon>Bacteria</taxon>
        <taxon>Thermotogati</taxon>
        <taxon>Thermotogota</taxon>
        <taxon>Thermotogae</taxon>
        <taxon>Kosmotogales</taxon>
        <taxon>Kosmotogaceae</taxon>
        <taxon>Mesotoga</taxon>
    </lineage>
</organism>
<evidence type="ECO:0000256" key="6">
    <source>
        <dbReference type="ARBA" id="ARBA00023157"/>
    </source>
</evidence>
<gene>
    <name evidence="10" type="ORF">XD86_0513</name>
</gene>
<evidence type="ECO:0000256" key="1">
    <source>
        <dbReference type="ARBA" id="ARBA00009156"/>
    </source>
</evidence>
<dbReference type="GO" id="GO:0008993">
    <property type="term" value="F:rhamnulokinase activity"/>
    <property type="evidence" value="ECO:0007669"/>
    <property type="project" value="InterPro"/>
</dbReference>
<dbReference type="GO" id="GO:0005524">
    <property type="term" value="F:ATP binding"/>
    <property type="evidence" value="ECO:0007669"/>
    <property type="project" value="UniProtKB-KW"/>
</dbReference>
<dbReference type="InterPro" id="IPR018484">
    <property type="entry name" value="FGGY_N"/>
</dbReference>
<evidence type="ECO:0000256" key="5">
    <source>
        <dbReference type="ARBA" id="ARBA00022840"/>
    </source>
</evidence>
<dbReference type="InterPro" id="IPR013449">
    <property type="entry name" value="Rhamnulokinase"/>
</dbReference>
<dbReference type="GO" id="GO:0019301">
    <property type="term" value="P:rhamnose catabolic process"/>
    <property type="evidence" value="ECO:0007669"/>
    <property type="project" value="InterPro"/>
</dbReference>
<dbReference type="SUPFAM" id="SSF53067">
    <property type="entry name" value="Actin-like ATPase domain"/>
    <property type="match status" value="2"/>
</dbReference>
<dbReference type="PANTHER" id="PTHR10196:SF93">
    <property type="entry name" value="L-RHAMNULOKINASE"/>
    <property type="match status" value="1"/>
</dbReference>
<evidence type="ECO:0000256" key="4">
    <source>
        <dbReference type="ARBA" id="ARBA00022777"/>
    </source>
</evidence>
<protein>
    <submittedName>
        <fullName evidence="10">Pentulose/hexulose kinase</fullName>
    </submittedName>
</protein>
<accession>A0A101H065</accession>
<dbReference type="CDD" id="cd07771">
    <property type="entry name" value="ASKHA_NBD_FGGY_RhaB-like"/>
    <property type="match status" value="1"/>
</dbReference>
<keyword evidence="5" id="KW-0067">ATP-binding</keyword>
<evidence type="ECO:0000313" key="10">
    <source>
        <dbReference type="EMBL" id="KUK67911.1"/>
    </source>
</evidence>
<dbReference type="InterPro" id="IPR018485">
    <property type="entry name" value="FGGY_C"/>
</dbReference>
<keyword evidence="7" id="KW-0684">Rhamnose metabolism</keyword>
<dbReference type="Gene3D" id="3.30.420.40">
    <property type="match status" value="2"/>
</dbReference>
<comment type="similarity">
    <text evidence="1">Belongs to the FGGY kinase family.</text>
</comment>
<dbReference type="Pfam" id="PF02782">
    <property type="entry name" value="FGGY_C"/>
    <property type="match status" value="1"/>
</dbReference>
<dbReference type="Proteomes" id="UP000054260">
    <property type="component" value="Unassembled WGS sequence"/>
</dbReference>
<sequence>MIGFLAIDIGASSGKAFVGKYGRNRLVLEEVHRFSNEPIHIAGSTHWNLISLYRNVMDSIKAASALGIEIRSIGIDTWGVDFGLIDSSGSIQGDPRHYRDMFKDDSMDYAIKKAGKRWIFDRAPTQFQPFNTLYQLISLKRKNSRHLKKADALLPMPSLLTYFLTGEKLTEFTFATTTQLFDPDRNDWSEELIRFFDLPEIMTPIVDPGEIAGELLPSVSEELGIKGMKVILPASHDTASAVTSMNLSDDSMFVSTGTWCLEGVLIDKPSRNEDVIENNLANEGCYGRRYRLLKNLTGLWLAQELLREWRKSDPNLDHYALTEMALTARSYERKIDVESEAFKKPRNMEKAILSEAERLGISLRNRGEIVRAAIEGIAYQTEQTRKQLQSITGRSIRNIRMVGGGIRNRLLCQLVSDYTRLPVVAGPAEGTATGNIIVQMLGLGELSDLSQAHDLIQRSFNFQEYTPEK</sequence>
<dbReference type="Pfam" id="PF00370">
    <property type="entry name" value="FGGY_N"/>
    <property type="match status" value="1"/>
</dbReference>
<evidence type="ECO:0000313" key="11">
    <source>
        <dbReference type="Proteomes" id="UP000054260"/>
    </source>
</evidence>
<evidence type="ECO:0000259" key="9">
    <source>
        <dbReference type="Pfam" id="PF02782"/>
    </source>
</evidence>
<dbReference type="PATRIC" id="fig|1236046.6.peg.629"/>
<dbReference type="EMBL" id="LGGH01000056">
    <property type="protein sequence ID" value="KUK67911.1"/>
    <property type="molecule type" value="Genomic_DNA"/>
</dbReference>
<feature type="domain" description="Carbohydrate kinase FGGY N-terminal" evidence="8">
    <location>
        <begin position="5"/>
        <end position="242"/>
    </location>
</feature>
<dbReference type="InterPro" id="IPR043129">
    <property type="entry name" value="ATPase_NBD"/>
</dbReference>
<keyword evidence="4 10" id="KW-0418">Kinase</keyword>
<comment type="caution">
    <text evidence="10">The sequence shown here is derived from an EMBL/GenBank/DDBJ whole genome shotgun (WGS) entry which is preliminary data.</text>
</comment>
<keyword evidence="6" id="KW-1015">Disulfide bond</keyword>
<dbReference type="GO" id="GO:0004370">
    <property type="term" value="F:glycerol kinase activity"/>
    <property type="evidence" value="ECO:0007669"/>
    <property type="project" value="TreeGrafter"/>
</dbReference>
<evidence type="ECO:0000256" key="3">
    <source>
        <dbReference type="ARBA" id="ARBA00022741"/>
    </source>
</evidence>
<keyword evidence="3" id="KW-0547">Nucleotide-binding</keyword>
<dbReference type="PANTHER" id="PTHR10196">
    <property type="entry name" value="SUGAR KINASE"/>
    <property type="match status" value="1"/>
</dbReference>
<name>A0A101H065_9BACT</name>
<keyword evidence="2" id="KW-0808">Transferase</keyword>
<evidence type="ECO:0000256" key="2">
    <source>
        <dbReference type="ARBA" id="ARBA00022679"/>
    </source>
</evidence>
<dbReference type="AlphaFoldDB" id="A0A101H065"/>
<reference evidence="11" key="1">
    <citation type="journal article" date="2015" name="MBio">
        <title>Genome-Resolved Metagenomic Analysis Reveals Roles for Candidate Phyla and Other Microbial Community Members in Biogeochemical Transformations in Oil Reservoirs.</title>
        <authorList>
            <person name="Hu P."/>
            <person name="Tom L."/>
            <person name="Singh A."/>
            <person name="Thomas B.C."/>
            <person name="Baker B.J."/>
            <person name="Piceno Y.M."/>
            <person name="Andersen G.L."/>
            <person name="Banfield J.F."/>
        </authorList>
    </citation>
    <scope>NUCLEOTIDE SEQUENCE [LARGE SCALE GENOMIC DNA]</scope>
</reference>
<evidence type="ECO:0000259" key="8">
    <source>
        <dbReference type="Pfam" id="PF00370"/>
    </source>
</evidence>
<evidence type="ECO:0000256" key="7">
    <source>
        <dbReference type="ARBA" id="ARBA00023308"/>
    </source>
</evidence>